<protein>
    <submittedName>
        <fullName evidence="1">Uncharacterized protein</fullName>
    </submittedName>
</protein>
<organism evidence="1 2">
    <name type="scientific">Escallonia herrerae</name>
    <dbReference type="NCBI Taxonomy" id="1293975"/>
    <lineage>
        <taxon>Eukaryota</taxon>
        <taxon>Viridiplantae</taxon>
        <taxon>Streptophyta</taxon>
        <taxon>Embryophyta</taxon>
        <taxon>Tracheophyta</taxon>
        <taxon>Spermatophyta</taxon>
        <taxon>Magnoliopsida</taxon>
        <taxon>eudicotyledons</taxon>
        <taxon>Gunneridae</taxon>
        <taxon>Pentapetalae</taxon>
        <taxon>asterids</taxon>
        <taxon>campanulids</taxon>
        <taxon>Escalloniales</taxon>
        <taxon>Escalloniaceae</taxon>
        <taxon>Escallonia</taxon>
    </lineage>
</organism>
<evidence type="ECO:0000313" key="1">
    <source>
        <dbReference type="EMBL" id="KAK3033592.1"/>
    </source>
</evidence>
<proteinExistence type="predicted"/>
<comment type="caution">
    <text evidence="1">The sequence shown here is derived from an EMBL/GenBank/DDBJ whole genome shotgun (WGS) entry which is preliminary data.</text>
</comment>
<keyword evidence="2" id="KW-1185">Reference proteome</keyword>
<dbReference type="EMBL" id="JAVXUP010000230">
    <property type="protein sequence ID" value="KAK3033592.1"/>
    <property type="molecule type" value="Genomic_DNA"/>
</dbReference>
<sequence>MEMCYQTQLNNDHIAGLMVQTHRVKTISQVSRTSQILYTRLASDRMIFTMVFNIQMKLKSDYPFLQSWRSFPKR</sequence>
<name>A0AA88WU66_9ASTE</name>
<evidence type="ECO:0000313" key="2">
    <source>
        <dbReference type="Proteomes" id="UP001188597"/>
    </source>
</evidence>
<accession>A0AA88WU66</accession>
<gene>
    <name evidence="1" type="ORF">RJ639_032440</name>
</gene>
<dbReference type="AlphaFoldDB" id="A0AA88WU66"/>
<reference evidence="1" key="1">
    <citation type="submission" date="2022-12" db="EMBL/GenBank/DDBJ databases">
        <title>Draft genome assemblies for two species of Escallonia (Escalloniales).</title>
        <authorList>
            <person name="Chanderbali A."/>
            <person name="Dervinis C."/>
            <person name="Anghel I."/>
            <person name="Soltis D."/>
            <person name="Soltis P."/>
            <person name="Zapata F."/>
        </authorList>
    </citation>
    <scope>NUCLEOTIDE SEQUENCE</scope>
    <source>
        <strain evidence="1">UCBG64.0493</strain>
        <tissue evidence="1">Leaf</tissue>
    </source>
</reference>
<dbReference type="Proteomes" id="UP001188597">
    <property type="component" value="Unassembled WGS sequence"/>
</dbReference>